<dbReference type="InterPro" id="IPR007804">
    <property type="entry name" value="GvpG"/>
</dbReference>
<evidence type="ECO:0000313" key="2">
    <source>
        <dbReference type="EMBL" id="MFD1641165.1"/>
    </source>
</evidence>
<gene>
    <name evidence="2" type="primary">gvpG</name>
    <name evidence="2" type="ORF">ACFSBW_04650</name>
</gene>
<keyword evidence="1" id="KW-0175">Coiled coil</keyword>
<dbReference type="AlphaFoldDB" id="A0ABD6D6S7"/>
<feature type="coiled-coil region" evidence="1">
    <location>
        <begin position="44"/>
        <end position="78"/>
    </location>
</feature>
<accession>A0ABD6D6S7</accession>
<keyword evidence="3" id="KW-1185">Reference proteome</keyword>
<evidence type="ECO:0000256" key="1">
    <source>
        <dbReference type="SAM" id="Coils"/>
    </source>
</evidence>
<proteinExistence type="predicted"/>
<dbReference type="Proteomes" id="UP001597052">
    <property type="component" value="Unassembled WGS sequence"/>
</dbReference>
<sequence length="83" mass="9756">MFVIDDLLINPFVSIMEAVHSMAISELYDTAAIKNEIKENRLLYELGERSEAEYERRNEELETQLEIAREAHEQTRGKVEVMR</sequence>
<comment type="caution">
    <text evidence="2">The sequence shown here is derived from an EMBL/GenBank/DDBJ whole genome shotgun (WGS) entry which is preliminary data.</text>
</comment>
<reference evidence="2 3" key="1">
    <citation type="journal article" date="2019" name="Int. J. Syst. Evol. Microbiol.">
        <title>The Global Catalogue of Microorganisms (GCM) 10K type strain sequencing project: providing services to taxonomists for standard genome sequencing and annotation.</title>
        <authorList>
            <consortium name="The Broad Institute Genomics Platform"/>
            <consortium name="The Broad Institute Genome Sequencing Center for Infectious Disease"/>
            <person name="Wu L."/>
            <person name="Ma J."/>
        </authorList>
    </citation>
    <scope>NUCLEOTIDE SEQUENCE [LARGE SCALE GENOMIC DNA]</scope>
    <source>
        <strain evidence="2 3">CGMCC 1.10593</strain>
    </source>
</reference>
<dbReference type="NCBIfam" id="NF045779">
    <property type="entry name" value="gas_vesic_GvpG"/>
    <property type="match status" value="1"/>
</dbReference>
<name>A0ABD6D6S7_9EURY</name>
<dbReference type="InterPro" id="IPR054797">
    <property type="entry name" value="Gas_vesic_GvpG_halobact"/>
</dbReference>
<organism evidence="2 3">
    <name type="scientific">Halohasta litorea</name>
    <dbReference type="NCBI Taxonomy" id="869891"/>
    <lineage>
        <taxon>Archaea</taxon>
        <taxon>Methanobacteriati</taxon>
        <taxon>Methanobacteriota</taxon>
        <taxon>Stenosarchaea group</taxon>
        <taxon>Halobacteria</taxon>
        <taxon>Halobacteriales</taxon>
        <taxon>Haloferacaceae</taxon>
        <taxon>Halohasta</taxon>
    </lineage>
</organism>
<dbReference type="Pfam" id="PF05120">
    <property type="entry name" value="GvpG"/>
    <property type="match status" value="1"/>
</dbReference>
<evidence type="ECO:0000313" key="3">
    <source>
        <dbReference type="Proteomes" id="UP001597052"/>
    </source>
</evidence>
<dbReference type="EMBL" id="JBHUDM010000001">
    <property type="protein sequence ID" value="MFD1641165.1"/>
    <property type="molecule type" value="Genomic_DNA"/>
</dbReference>
<dbReference type="RefSeq" id="WP_256394862.1">
    <property type="nucleotide sequence ID" value="NZ_JANHDJ010000001.1"/>
</dbReference>
<protein>
    <submittedName>
        <fullName evidence="2">Gas vesicle protein GvpG</fullName>
    </submittedName>
</protein>